<dbReference type="Gene3D" id="3.10.620.30">
    <property type="match status" value="1"/>
</dbReference>
<organism evidence="2 3">
    <name type="scientific">Candidatus Roizmanbacteria bacterium RIFCSPHIGHO2_01_FULL_39_8</name>
    <dbReference type="NCBI Taxonomy" id="1802033"/>
    <lineage>
        <taxon>Bacteria</taxon>
        <taxon>Candidatus Roizmaniibacteriota</taxon>
    </lineage>
</organism>
<evidence type="ECO:0000259" key="1">
    <source>
        <dbReference type="SMART" id="SM00460"/>
    </source>
</evidence>
<dbReference type="EMBL" id="MFZI01000080">
    <property type="protein sequence ID" value="OGK17762.1"/>
    <property type="molecule type" value="Genomic_DNA"/>
</dbReference>
<dbReference type="Pfam" id="PF01841">
    <property type="entry name" value="Transglut_core"/>
    <property type="match status" value="1"/>
</dbReference>
<proteinExistence type="predicted"/>
<protein>
    <recommendedName>
        <fullName evidence="1">Transglutaminase-like domain-containing protein</fullName>
    </recommendedName>
</protein>
<dbReference type="InterPro" id="IPR002931">
    <property type="entry name" value="Transglutaminase-like"/>
</dbReference>
<dbReference type="InterPro" id="IPR038765">
    <property type="entry name" value="Papain-like_cys_pep_sf"/>
</dbReference>
<dbReference type="AlphaFoldDB" id="A0A1F7GGV7"/>
<dbReference type="SMART" id="SM00460">
    <property type="entry name" value="TGc"/>
    <property type="match status" value="1"/>
</dbReference>
<comment type="caution">
    <text evidence="2">The sequence shown here is derived from an EMBL/GenBank/DDBJ whole genome shotgun (WGS) entry which is preliminary data.</text>
</comment>
<reference evidence="2 3" key="1">
    <citation type="journal article" date="2016" name="Nat. Commun.">
        <title>Thousands of microbial genomes shed light on interconnected biogeochemical processes in an aquifer system.</title>
        <authorList>
            <person name="Anantharaman K."/>
            <person name="Brown C.T."/>
            <person name="Hug L.A."/>
            <person name="Sharon I."/>
            <person name="Castelle C.J."/>
            <person name="Probst A.J."/>
            <person name="Thomas B.C."/>
            <person name="Singh A."/>
            <person name="Wilkins M.J."/>
            <person name="Karaoz U."/>
            <person name="Brodie E.L."/>
            <person name="Williams K.H."/>
            <person name="Hubbard S.S."/>
            <person name="Banfield J.F."/>
        </authorList>
    </citation>
    <scope>NUCLEOTIDE SEQUENCE [LARGE SCALE GENOMIC DNA]</scope>
</reference>
<name>A0A1F7GGV7_9BACT</name>
<dbReference type="SUPFAM" id="SSF54001">
    <property type="entry name" value="Cysteine proteinases"/>
    <property type="match status" value="1"/>
</dbReference>
<evidence type="ECO:0000313" key="2">
    <source>
        <dbReference type="EMBL" id="OGK17762.1"/>
    </source>
</evidence>
<feature type="domain" description="Transglutaminase-like" evidence="1">
    <location>
        <begin position="149"/>
        <end position="227"/>
    </location>
</feature>
<dbReference type="Proteomes" id="UP000177026">
    <property type="component" value="Unassembled WGS sequence"/>
</dbReference>
<accession>A0A1F7GGV7</accession>
<dbReference type="PANTHER" id="PTHR33490">
    <property type="entry name" value="BLR5614 PROTEIN-RELATED"/>
    <property type="match status" value="1"/>
</dbReference>
<sequence>MIKKLNFRLHIEKKRGGIVIFSLPQSNHYHQVTNLEIGKNEIREETVWKNRVLLIKNSDTDITFHIELKEINTNFSERLTLENYIQLPNPLPTPDRFINGQDQKIISFARKTVEQENNLSLVVRRLYDFTLDFLSYGRPTDGLYTYRQAMEERITDCGGFSTFLASLLQSIGIPSRLVVGFLIKEDFFTHLLSRFDICTLSFDLLSMHAWLEILLPDSTWFPLDPSIEWRRTKGLTKRKGGFGYIPADRLATSFGQNFEIQIEAKKYKIDLLQKPIYLNR</sequence>
<dbReference type="PANTHER" id="PTHR33490:SF6">
    <property type="entry name" value="SLL1049 PROTEIN"/>
    <property type="match status" value="1"/>
</dbReference>
<evidence type="ECO:0000313" key="3">
    <source>
        <dbReference type="Proteomes" id="UP000177026"/>
    </source>
</evidence>
<gene>
    <name evidence="2" type="ORF">A2866_02175</name>
</gene>